<name>A0A163JSZ7_ABSGL</name>
<evidence type="ECO:0000313" key="2">
    <source>
        <dbReference type="EMBL" id="SAM04606.1"/>
    </source>
</evidence>
<feature type="transmembrane region" description="Helical" evidence="1">
    <location>
        <begin position="388"/>
        <end position="414"/>
    </location>
</feature>
<organism evidence="2">
    <name type="scientific">Absidia glauca</name>
    <name type="common">Pin mould</name>
    <dbReference type="NCBI Taxonomy" id="4829"/>
    <lineage>
        <taxon>Eukaryota</taxon>
        <taxon>Fungi</taxon>
        <taxon>Fungi incertae sedis</taxon>
        <taxon>Mucoromycota</taxon>
        <taxon>Mucoromycotina</taxon>
        <taxon>Mucoromycetes</taxon>
        <taxon>Mucorales</taxon>
        <taxon>Cunninghamellaceae</taxon>
        <taxon>Absidia</taxon>
    </lineage>
</organism>
<dbReference type="Gene3D" id="3.20.20.140">
    <property type="entry name" value="Metal-dependent hydrolases"/>
    <property type="match status" value="1"/>
</dbReference>
<dbReference type="InterPro" id="IPR016195">
    <property type="entry name" value="Pol/histidinol_Pase-like"/>
</dbReference>
<dbReference type="OMA" id="ANGYNAV"/>
<keyword evidence="1" id="KW-1133">Transmembrane helix</keyword>
<dbReference type="InParanoid" id="A0A163JSZ7"/>
<dbReference type="Proteomes" id="UP000078561">
    <property type="component" value="Unassembled WGS sequence"/>
</dbReference>
<reference evidence="2" key="1">
    <citation type="submission" date="2016-04" db="EMBL/GenBank/DDBJ databases">
        <authorList>
            <person name="Evans L.H."/>
            <person name="Alamgir A."/>
            <person name="Owens N."/>
            <person name="Weber N.D."/>
            <person name="Virtaneva K."/>
            <person name="Barbian K."/>
            <person name="Babar A."/>
            <person name="Rosenke K."/>
        </authorList>
    </citation>
    <scope>NUCLEOTIDE SEQUENCE [LARGE SCALE GENOMIC DNA]</scope>
    <source>
        <strain evidence="2">CBS 101.48</strain>
    </source>
</reference>
<feature type="transmembrane region" description="Helical" evidence="1">
    <location>
        <begin position="47"/>
        <end position="73"/>
    </location>
</feature>
<dbReference type="GO" id="GO:0004534">
    <property type="term" value="F:5'-3' RNA exonuclease activity"/>
    <property type="evidence" value="ECO:0007669"/>
    <property type="project" value="TreeGrafter"/>
</dbReference>
<dbReference type="OrthoDB" id="16564at2759"/>
<keyword evidence="1" id="KW-0472">Membrane</keyword>
<evidence type="ECO:0000256" key="1">
    <source>
        <dbReference type="SAM" id="Phobius"/>
    </source>
</evidence>
<evidence type="ECO:0000313" key="3">
    <source>
        <dbReference type="Proteomes" id="UP000078561"/>
    </source>
</evidence>
<dbReference type="GO" id="GO:0035312">
    <property type="term" value="F:5'-3' DNA exonuclease activity"/>
    <property type="evidence" value="ECO:0007669"/>
    <property type="project" value="TreeGrafter"/>
</dbReference>
<keyword evidence="1" id="KW-0812">Transmembrane</keyword>
<proteinExistence type="predicted"/>
<dbReference type="PANTHER" id="PTHR42924">
    <property type="entry name" value="EXONUCLEASE"/>
    <property type="match status" value="1"/>
</dbReference>
<dbReference type="InterPro" id="IPR052018">
    <property type="entry name" value="PHP_domain"/>
</dbReference>
<dbReference type="PANTHER" id="PTHR42924:SF3">
    <property type="entry name" value="POLYMERASE_HISTIDINOL PHOSPHATASE N-TERMINAL DOMAIN-CONTAINING PROTEIN"/>
    <property type="match status" value="1"/>
</dbReference>
<dbReference type="EMBL" id="LT554414">
    <property type="protein sequence ID" value="SAM04606.1"/>
    <property type="molecule type" value="Genomic_DNA"/>
</dbReference>
<gene>
    <name evidence="2" type="primary">ABSGL_10472.1 scaffold 12026</name>
</gene>
<dbReference type="AlphaFoldDB" id="A0A163JSZ7"/>
<accession>A0A163JSZ7</accession>
<keyword evidence="3" id="KW-1185">Reference proteome</keyword>
<sequence>MGDHDSLMGSSTKATKSAVVDVYPLLTDTPLPEEEGRSWWRRRPSRSYLLGFLTRLATLVTILVVLVAIGLGLRYTDDMPQEEDFSHLEFNWQVDPSSYLIPYNQSFQYNILLDGHAHSTYSDGKMNVKQLLDWHIANGYNATTNDLFGVIWLSSDHNTIEGGLHAEQLALQDDYYRDKIVVIPGMEYTIHMNLIGINQTIPVGPPSPSDEQLRQVINQTHALGGIVIVNHIPWSNTTEYGYELPRLPNHPSVADLISWGVDGFEVINQATFDYPTLQVAQQHNLIQMVGSDIHHPAVPANAWLTINSPARTKSAIMDEIIARRTSFLFDPTGTPQRAYADSSAPYDRLVPLTTLGDYFGMFYTDNKGMYSFQGTFCHPEQLNIRNNVIGWFIFWLIVFILVFELVRSILVTIVNQLGLYLKRRRSSDPC</sequence>
<dbReference type="SUPFAM" id="SSF89550">
    <property type="entry name" value="PHP domain-like"/>
    <property type="match status" value="1"/>
</dbReference>
<evidence type="ECO:0008006" key="4">
    <source>
        <dbReference type="Google" id="ProtNLM"/>
    </source>
</evidence>
<protein>
    <recommendedName>
        <fullName evidence="4">Polymerase/histidinol phosphatase N-terminal domain-containing protein</fullName>
    </recommendedName>
</protein>